<evidence type="ECO:0000259" key="1">
    <source>
        <dbReference type="Pfam" id="PF25232"/>
    </source>
</evidence>
<dbReference type="AlphaFoldDB" id="A0A949JKT0"/>
<proteinExistence type="predicted"/>
<comment type="caution">
    <text evidence="2">The sequence shown here is derived from an EMBL/GenBank/DDBJ whole genome shotgun (WGS) entry which is preliminary data.</text>
</comment>
<keyword evidence="3" id="KW-1185">Reference proteome</keyword>
<dbReference type="InterPro" id="IPR057170">
    <property type="entry name" value="DUF7848"/>
</dbReference>
<dbReference type="RefSeq" id="WP_211039657.1">
    <property type="nucleotide sequence ID" value="NZ_JAELVF020000001.1"/>
</dbReference>
<gene>
    <name evidence="2" type="ORF">JGS22_004870</name>
</gene>
<sequence length="95" mass="10947">MSQRTYAFRKFVVVRDTEPDREPTCFAMQCAVCEEAGPLVESAKSSDAQGQLRADEAAKRQAAQWVPVHRREHPEHLSHRLIRTTPYRLVPGEWE</sequence>
<name>A0A949JKT0_9ACTN</name>
<feature type="domain" description="DUF7848" evidence="1">
    <location>
        <begin position="2"/>
        <end position="94"/>
    </location>
</feature>
<evidence type="ECO:0000313" key="3">
    <source>
        <dbReference type="Proteomes" id="UP000694501"/>
    </source>
</evidence>
<organism evidence="2 3">
    <name type="scientific">Streptomyces tardus</name>
    <dbReference type="NCBI Taxonomy" id="2780544"/>
    <lineage>
        <taxon>Bacteria</taxon>
        <taxon>Bacillati</taxon>
        <taxon>Actinomycetota</taxon>
        <taxon>Actinomycetes</taxon>
        <taxon>Kitasatosporales</taxon>
        <taxon>Streptomycetaceae</taxon>
        <taxon>Streptomyces</taxon>
    </lineage>
</organism>
<accession>A0A949JKT0</accession>
<dbReference type="Pfam" id="PF25232">
    <property type="entry name" value="DUF7848"/>
    <property type="match status" value="1"/>
</dbReference>
<reference evidence="2" key="1">
    <citation type="submission" date="2021-06" db="EMBL/GenBank/DDBJ databases">
        <title>Sequencing of actinobacteria type strains.</title>
        <authorList>
            <person name="Nguyen G.-S."/>
            <person name="Wentzel A."/>
        </authorList>
    </citation>
    <scope>NUCLEOTIDE SEQUENCE</scope>
    <source>
        <strain evidence="2">P38-E01</strain>
    </source>
</reference>
<dbReference type="EMBL" id="JAELVF020000001">
    <property type="protein sequence ID" value="MBU7596986.1"/>
    <property type="molecule type" value="Genomic_DNA"/>
</dbReference>
<dbReference type="Proteomes" id="UP000694501">
    <property type="component" value="Unassembled WGS sequence"/>
</dbReference>
<evidence type="ECO:0000313" key="2">
    <source>
        <dbReference type="EMBL" id="MBU7596986.1"/>
    </source>
</evidence>
<protein>
    <recommendedName>
        <fullName evidence="1">DUF7848 domain-containing protein</fullName>
    </recommendedName>
</protein>